<dbReference type="EMBL" id="BSNS01000011">
    <property type="protein sequence ID" value="GLQ55147.1"/>
    <property type="molecule type" value="Genomic_DNA"/>
</dbReference>
<sequence length="63" mass="6987">MASGTSEAAAFGAWQPRPCLLERDAKKREPVFREQSRDNKLEGAIPGAQCRLSGSQTRNEIRI</sequence>
<gene>
    <name evidence="1" type="ORF">GCM10010862_24060</name>
</gene>
<dbReference type="Proteomes" id="UP001156691">
    <property type="component" value="Unassembled WGS sequence"/>
</dbReference>
<proteinExistence type="predicted"/>
<reference evidence="2" key="1">
    <citation type="journal article" date="2019" name="Int. J. Syst. Evol. Microbiol.">
        <title>The Global Catalogue of Microorganisms (GCM) 10K type strain sequencing project: providing services to taxonomists for standard genome sequencing and annotation.</title>
        <authorList>
            <consortium name="The Broad Institute Genomics Platform"/>
            <consortium name="The Broad Institute Genome Sequencing Center for Infectious Disease"/>
            <person name="Wu L."/>
            <person name="Ma J."/>
        </authorList>
    </citation>
    <scope>NUCLEOTIDE SEQUENCE [LARGE SCALE GENOMIC DNA]</scope>
    <source>
        <strain evidence="2">NBRC 112416</strain>
    </source>
</reference>
<comment type="caution">
    <text evidence="1">The sequence shown here is derived from an EMBL/GenBank/DDBJ whole genome shotgun (WGS) entry which is preliminary data.</text>
</comment>
<protein>
    <submittedName>
        <fullName evidence="1">Uncharacterized protein</fullName>
    </submittedName>
</protein>
<evidence type="ECO:0000313" key="2">
    <source>
        <dbReference type="Proteomes" id="UP001156691"/>
    </source>
</evidence>
<keyword evidence="2" id="KW-1185">Reference proteome</keyword>
<organism evidence="1 2">
    <name type="scientific">Devosia nitrariae</name>
    <dbReference type="NCBI Taxonomy" id="2071872"/>
    <lineage>
        <taxon>Bacteria</taxon>
        <taxon>Pseudomonadati</taxon>
        <taxon>Pseudomonadota</taxon>
        <taxon>Alphaproteobacteria</taxon>
        <taxon>Hyphomicrobiales</taxon>
        <taxon>Devosiaceae</taxon>
        <taxon>Devosia</taxon>
    </lineage>
</organism>
<name>A0ABQ5W5K0_9HYPH</name>
<evidence type="ECO:0000313" key="1">
    <source>
        <dbReference type="EMBL" id="GLQ55147.1"/>
    </source>
</evidence>
<accession>A0ABQ5W5K0</accession>